<dbReference type="GO" id="GO:0016747">
    <property type="term" value="F:acyltransferase activity, transferring groups other than amino-acyl groups"/>
    <property type="evidence" value="ECO:0007669"/>
    <property type="project" value="InterPro"/>
</dbReference>
<dbReference type="InterPro" id="IPR000182">
    <property type="entry name" value="GNAT_dom"/>
</dbReference>
<comment type="caution">
    <text evidence="2">The sequence shown here is derived from an EMBL/GenBank/DDBJ whole genome shotgun (WGS) entry which is preliminary data.</text>
</comment>
<reference evidence="2 3" key="1">
    <citation type="journal article" date="2018" name="Nat. Biotechnol.">
        <title>A standardized bacterial taxonomy based on genome phylogeny substantially revises the tree of life.</title>
        <authorList>
            <person name="Parks D.H."/>
            <person name="Chuvochina M."/>
            <person name="Waite D.W."/>
            <person name="Rinke C."/>
            <person name="Skarshewski A."/>
            <person name="Chaumeil P.A."/>
            <person name="Hugenholtz P."/>
        </authorList>
    </citation>
    <scope>NUCLEOTIDE SEQUENCE [LARGE SCALE GENOMIC DNA]</scope>
    <source>
        <strain evidence="2">UBA8557</strain>
    </source>
</reference>
<dbReference type="InterPro" id="IPR016181">
    <property type="entry name" value="Acyl_CoA_acyltransferase"/>
</dbReference>
<dbReference type="InterPro" id="IPR051531">
    <property type="entry name" value="N-acetyltransferase"/>
</dbReference>
<dbReference type="AlphaFoldDB" id="A0A3B9L5B4"/>
<evidence type="ECO:0000259" key="1">
    <source>
        <dbReference type="PROSITE" id="PS51186"/>
    </source>
</evidence>
<dbReference type="Gene3D" id="3.40.630.30">
    <property type="match status" value="1"/>
</dbReference>
<dbReference type="PROSITE" id="PS51186">
    <property type="entry name" value="GNAT"/>
    <property type="match status" value="1"/>
</dbReference>
<dbReference type="Proteomes" id="UP000259173">
    <property type="component" value="Unassembled WGS sequence"/>
</dbReference>
<accession>A0A3B9L5B4</accession>
<feature type="non-terminal residue" evidence="2">
    <location>
        <position position="1"/>
    </location>
</feature>
<dbReference type="SUPFAM" id="SSF55729">
    <property type="entry name" value="Acyl-CoA N-acyltransferases (Nat)"/>
    <property type="match status" value="1"/>
</dbReference>
<protein>
    <recommendedName>
        <fullName evidence="1">N-acetyltransferase domain-containing protein</fullName>
    </recommendedName>
</protein>
<evidence type="ECO:0000313" key="2">
    <source>
        <dbReference type="EMBL" id="HAE95669.1"/>
    </source>
</evidence>
<organism evidence="2 3">
    <name type="scientific">Hyphomonas atlantica</name>
    <dbReference type="NCBI Taxonomy" id="1280948"/>
    <lineage>
        <taxon>Bacteria</taxon>
        <taxon>Pseudomonadati</taxon>
        <taxon>Pseudomonadota</taxon>
        <taxon>Alphaproteobacteria</taxon>
        <taxon>Hyphomonadales</taxon>
        <taxon>Hyphomonadaceae</taxon>
        <taxon>Hyphomonas</taxon>
    </lineage>
</organism>
<sequence length="213" mass="23529">PVWEMTDGIPVTRRLVSAQRADNIRQMVRRAETLGDAPDASRLARPDDAPALYALLSDPAVHAPIYTLPRPLTEASVQAFIQSHLDEREAGTGLLFVRAAEDGRIMGYSDVQVWPHWAAGELGGALHPSEHNRGQGTRGAAASFDWMFESLDLDLLCETASLENVPTQRMLDGMGFERKGEVESRRPDGSARRSLVWEMTRDAWRARQGAGQP</sequence>
<dbReference type="Pfam" id="PF13302">
    <property type="entry name" value="Acetyltransf_3"/>
    <property type="match status" value="1"/>
</dbReference>
<gene>
    <name evidence="2" type="ORF">DCG65_14025</name>
</gene>
<name>A0A3B9L5B4_9PROT</name>
<dbReference type="PANTHER" id="PTHR43792:SF1">
    <property type="entry name" value="N-ACETYLTRANSFERASE DOMAIN-CONTAINING PROTEIN"/>
    <property type="match status" value="1"/>
</dbReference>
<dbReference type="PANTHER" id="PTHR43792">
    <property type="entry name" value="GNAT FAMILY, PUTATIVE (AFU_ORTHOLOGUE AFUA_3G00765)-RELATED-RELATED"/>
    <property type="match status" value="1"/>
</dbReference>
<evidence type="ECO:0000313" key="3">
    <source>
        <dbReference type="Proteomes" id="UP000259173"/>
    </source>
</evidence>
<dbReference type="EMBL" id="DMBR01000424">
    <property type="protein sequence ID" value="HAE95669.1"/>
    <property type="molecule type" value="Genomic_DNA"/>
</dbReference>
<feature type="domain" description="N-acetyltransferase" evidence="1">
    <location>
        <begin position="39"/>
        <end position="202"/>
    </location>
</feature>
<proteinExistence type="predicted"/>